<dbReference type="eggNOG" id="COG3179">
    <property type="taxonomic scope" value="Bacteria"/>
</dbReference>
<dbReference type="EMBL" id="CP002874">
    <property type="protein sequence ID" value="AEM20776.1"/>
    <property type="molecule type" value="Genomic_DNA"/>
</dbReference>
<dbReference type="GO" id="GO:0016998">
    <property type="term" value="P:cell wall macromolecule catabolic process"/>
    <property type="evidence" value="ECO:0007669"/>
    <property type="project" value="InterPro"/>
</dbReference>
<dbReference type="SUPFAM" id="SSF53955">
    <property type="entry name" value="Lysozyme-like"/>
    <property type="match status" value="1"/>
</dbReference>
<dbReference type="InterPro" id="IPR023346">
    <property type="entry name" value="Lysozyme-like_dom_sf"/>
</dbReference>
<dbReference type="GeneID" id="44968701"/>
<gene>
    <name evidence="2" type="primary">lys</name>
    <name evidence="2" type="ordered locus">Bint_0140</name>
</gene>
<dbReference type="GO" id="GO:0004568">
    <property type="term" value="F:chitinase activity"/>
    <property type="evidence" value="ECO:0007669"/>
    <property type="project" value="InterPro"/>
</dbReference>
<organism evidence="2 3">
    <name type="scientific">Brachyspira intermedia (strain ATCC 51140 / PWS/A)</name>
    <name type="common">Serpulina intermedia</name>
    <dbReference type="NCBI Taxonomy" id="1045858"/>
    <lineage>
        <taxon>Bacteria</taxon>
        <taxon>Pseudomonadati</taxon>
        <taxon>Spirochaetota</taxon>
        <taxon>Spirochaetia</taxon>
        <taxon>Brachyspirales</taxon>
        <taxon>Brachyspiraceae</taxon>
        <taxon>Brachyspira</taxon>
    </lineage>
</organism>
<keyword evidence="3" id="KW-1185">Reference proteome</keyword>
<evidence type="ECO:0000313" key="2">
    <source>
        <dbReference type="EMBL" id="AEM20776.1"/>
    </source>
</evidence>
<dbReference type="OrthoDB" id="308800at2"/>
<dbReference type="PANTHER" id="PTHR34408">
    <property type="entry name" value="FAMILY PROTEIN, PUTATIVE-RELATED"/>
    <property type="match status" value="1"/>
</dbReference>
<dbReference type="Pfam" id="PF00182">
    <property type="entry name" value="Glyco_hydro_19"/>
    <property type="match status" value="1"/>
</dbReference>
<dbReference type="KEGG" id="bip:Bint_0140"/>
<proteinExistence type="predicted"/>
<dbReference type="InterPro" id="IPR052354">
    <property type="entry name" value="Cell_Wall_Dynamics_Protein"/>
</dbReference>
<protein>
    <submittedName>
        <fullName evidence="2">Lys-endolysin</fullName>
    </submittedName>
</protein>
<sequence>MITKEQIIKIGIEEKWLEPLNNAFIKYHITDINEKAMFLAQTTHESNNYKRLEESFNYSPKRLFEVFRKRVGSLENAKKLCNEGSKSIADFVYGGRLGNAKDEGYKYRGRGIMHLTGKNNYEYYGKKLNIDLVNNPHLAKEPDEAIEIALLFWKEKGCGMFAKMRDVKTVTKLINGGYNGLDDRQKRFNSILKILES</sequence>
<dbReference type="RefSeq" id="WP_014486629.1">
    <property type="nucleotide sequence ID" value="NC_017243.1"/>
</dbReference>
<dbReference type="PANTHER" id="PTHR34408:SF1">
    <property type="entry name" value="GLYCOSYL HYDROLASE FAMILY 19 DOMAIN-CONTAINING PROTEIN HI_1415"/>
    <property type="match status" value="1"/>
</dbReference>
<accession>G0EPR2</accession>
<reference evidence="2 3" key="1">
    <citation type="journal article" date="2011" name="BMC Genomics">
        <title>Complete genome sequence of Brachyspira intermedia reveals unique genomic features in Brachyspira species and phage-mediated horizontal gene transfer.</title>
        <authorList>
            <person name="Hafstrom T."/>
            <person name="Jansson D.S."/>
            <person name="Segerman B."/>
        </authorList>
    </citation>
    <scope>NUCLEOTIDE SEQUENCE [LARGE SCALE GENOMIC DNA]</scope>
    <source>
        <strain evidence="3">ATCC 51140 / PWS/A</strain>
    </source>
</reference>
<evidence type="ECO:0000259" key="1">
    <source>
        <dbReference type="Pfam" id="PF00182"/>
    </source>
</evidence>
<dbReference type="InterPro" id="IPR000726">
    <property type="entry name" value="Glyco_hydro_19_cat"/>
</dbReference>
<dbReference type="HOGENOM" id="CLU_073833_2_0_12"/>
<feature type="domain" description="Glycoside hydrolase family 19 catalytic" evidence="1">
    <location>
        <begin position="33"/>
        <end position="154"/>
    </location>
</feature>
<dbReference type="AlphaFoldDB" id="G0EPR2"/>
<dbReference type="GO" id="GO:0006032">
    <property type="term" value="P:chitin catabolic process"/>
    <property type="evidence" value="ECO:0007669"/>
    <property type="project" value="InterPro"/>
</dbReference>
<dbReference type="Gene3D" id="1.10.530.10">
    <property type="match status" value="1"/>
</dbReference>
<evidence type="ECO:0000313" key="3">
    <source>
        <dbReference type="Proteomes" id="UP000008522"/>
    </source>
</evidence>
<dbReference type="Proteomes" id="UP000008522">
    <property type="component" value="Chromosome"/>
</dbReference>
<dbReference type="PATRIC" id="fig|1045858.4.peg.140"/>
<name>G0EPR2_BRAIP</name>